<evidence type="ECO:0000256" key="3">
    <source>
        <dbReference type="ARBA" id="ARBA00023136"/>
    </source>
</evidence>
<dbReference type="InterPro" id="IPR006664">
    <property type="entry name" value="OMP_bac"/>
</dbReference>
<evidence type="ECO:0000313" key="5">
    <source>
        <dbReference type="Proteomes" id="UP000475117"/>
    </source>
</evidence>
<dbReference type="CDD" id="cd07185">
    <property type="entry name" value="OmpA_C-like"/>
    <property type="match status" value="1"/>
</dbReference>
<dbReference type="Gene3D" id="3.30.1330.60">
    <property type="entry name" value="OmpA-like domain"/>
    <property type="match status" value="1"/>
</dbReference>
<dbReference type="PANTHER" id="PTHR30570:SF1">
    <property type="entry name" value="PHOSPHATE-BINDING PROTEIN PSTS"/>
    <property type="match status" value="1"/>
</dbReference>
<reference evidence="4 5" key="1">
    <citation type="submission" date="2020-12" db="EMBL/GenBank/DDBJ databases">
        <title>Sulforoseuscoccus oceanibium gen. nov., sp. nov., a representative of the phylum Verrucomicrobia with special cytoplasmic membrane, and proposal of Sulforoseuscoccusaceae fam. nov.</title>
        <authorList>
            <person name="Xi F."/>
        </authorList>
    </citation>
    <scope>NUCLEOTIDE SEQUENCE [LARGE SCALE GENOMIC DNA]</scope>
    <source>
        <strain evidence="4 5">T37</strain>
    </source>
</reference>
<name>A0A6B3LAG0_9BACT</name>
<dbReference type="InterPro" id="IPR024370">
    <property type="entry name" value="PBP_domain"/>
</dbReference>
<gene>
    <name evidence="4" type="ORF">G3M56_013960</name>
</gene>
<dbReference type="SUPFAM" id="SSF53850">
    <property type="entry name" value="Periplasmic binding protein-like II"/>
    <property type="match status" value="1"/>
</dbReference>
<dbReference type="InterPro" id="IPR050811">
    <property type="entry name" value="Phosphate_ABC_transporter"/>
</dbReference>
<evidence type="ECO:0000256" key="2">
    <source>
        <dbReference type="ARBA" id="ARBA00022729"/>
    </source>
</evidence>
<keyword evidence="2" id="KW-0732">Signal</keyword>
<dbReference type="Gene3D" id="3.40.190.10">
    <property type="entry name" value="Periplasmic binding protein-like II"/>
    <property type="match status" value="2"/>
</dbReference>
<accession>A0A6B3LAG0</accession>
<dbReference type="InterPro" id="IPR008309">
    <property type="entry name" value="YdbL"/>
</dbReference>
<dbReference type="PROSITE" id="PS51123">
    <property type="entry name" value="OMPA_2"/>
    <property type="match status" value="1"/>
</dbReference>
<dbReference type="Pfam" id="PF12849">
    <property type="entry name" value="PBP_like_2"/>
    <property type="match status" value="1"/>
</dbReference>
<dbReference type="PRINTS" id="PR01021">
    <property type="entry name" value="OMPADOMAIN"/>
</dbReference>
<organism evidence="4 5">
    <name type="scientific">Sulfuriroseicoccus oceanibius</name>
    <dbReference type="NCBI Taxonomy" id="2707525"/>
    <lineage>
        <taxon>Bacteria</taxon>
        <taxon>Pseudomonadati</taxon>
        <taxon>Verrucomicrobiota</taxon>
        <taxon>Verrucomicrobiia</taxon>
        <taxon>Verrucomicrobiales</taxon>
        <taxon>Verrucomicrobiaceae</taxon>
        <taxon>Sulfuriroseicoccus</taxon>
    </lineage>
</organism>
<dbReference type="RefSeq" id="WP_164365309.1">
    <property type="nucleotide sequence ID" value="NZ_CP066776.1"/>
</dbReference>
<dbReference type="AlphaFoldDB" id="A0A6B3LAG0"/>
<dbReference type="PANTHER" id="PTHR30570">
    <property type="entry name" value="PERIPLASMIC PHOSPHATE BINDING COMPONENT OF PHOSPHATE ABC TRANSPORTER"/>
    <property type="match status" value="1"/>
</dbReference>
<evidence type="ECO:0000256" key="1">
    <source>
        <dbReference type="ARBA" id="ARBA00004370"/>
    </source>
</evidence>
<dbReference type="Pfam" id="PF07027">
    <property type="entry name" value="DUF1318"/>
    <property type="match status" value="1"/>
</dbReference>
<dbReference type="GO" id="GO:0016020">
    <property type="term" value="C:membrane"/>
    <property type="evidence" value="ECO:0007669"/>
    <property type="project" value="UniProtKB-SubCell"/>
</dbReference>
<proteinExistence type="predicted"/>
<sequence>MKTTIKILMLAVVALVCVPSVLAVSDSALRDEFKLLNAERDKRAVLVDYLKKASVVEETADGTLKLSGDGDSHARAAVEEENRDRLRQFEIIARINGEPVAEVAKQFAMRMGVDVDAPEVRTLLRIHGSNTVGASLAPELVRQFLTSRGYQNISLQRDGVEATIRFSLPGERELGEVEIKAHGSSTAFGETSSSKSVGLAGGFCDIGMASRPIKEKEAINLAQLGIGDLRNPACEFPIALDGVAVVVNRNNPVSSLTVDQISKLFSGEIANWKELGGPDQPVFVYARDEQSGTWDTFKARVLKPFKRKLTTSNVDRFEDSEKLVRNVATHPNGIGFVGLAYVGASVKALRVQAGEQALPLEATRLTVKTQDYPLARLLYFYVPVNASPMALDFVKFTMSNDGQEVVDGTGLVGQGLSTKTDRENADSLKQQLLASEDVPYGYREAIRRADRRDTQANIRFSSGSDQPDINSLNNLERLAGLLASAGNENVSVVLIGFADNVGASENNLRISQRRAEAVADVLRAKGVRNIEVHGFGEAMPVADNASAAGRANNRRVEVWLVRG</sequence>
<keyword evidence="3" id="KW-0472">Membrane</keyword>
<keyword evidence="5" id="KW-1185">Reference proteome</keyword>
<comment type="subcellular location">
    <subcellularLocation>
        <location evidence="1">Membrane</location>
    </subcellularLocation>
</comment>
<dbReference type="SUPFAM" id="SSF103088">
    <property type="entry name" value="OmpA-like"/>
    <property type="match status" value="1"/>
</dbReference>
<evidence type="ECO:0000313" key="4">
    <source>
        <dbReference type="EMBL" id="QQL44951.1"/>
    </source>
</evidence>
<dbReference type="KEGG" id="soa:G3M56_013960"/>
<dbReference type="InterPro" id="IPR036737">
    <property type="entry name" value="OmpA-like_sf"/>
</dbReference>
<dbReference type="Proteomes" id="UP000475117">
    <property type="component" value="Chromosome"/>
</dbReference>
<dbReference type="CDD" id="cd13653">
    <property type="entry name" value="PBP2_phosphate_like_1"/>
    <property type="match status" value="1"/>
</dbReference>
<dbReference type="Pfam" id="PF00691">
    <property type="entry name" value="OmpA"/>
    <property type="match status" value="1"/>
</dbReference>
<dbReference type="EMBL" id="CP066776">
    <property type="protein sequence ID" value="QQL44951.1"/>
    <property type="molecule type" value="Genomic_DNA"/>
</dbReference>
<dbReference type="InterPro" id="IPR006665">
    <property type="entry name" value="OmpA-like"/>
</dbReference>
<protein>
    <submittedName>
        <fullName evidence="4">DUF1318 domain-containing protein</fullName>
    </submittedName>
</protein>